<protein>
    <recommendedName>
        <fullName evidence="7">Endoribonuclease YbeY</fullName>
        <ecNumber evidence="7">3.1.-.-</ecNumber>
    </recommendedName>
</protein>
<keyword evidence="4 7" id="KW-0255">Endonuclease</keyword>
<accession>A0A516SMI5</accession>
<feature type="binding site" evidence="7">
    <location>
        <position position="228"/>
    </location>
    <ligand>
        <name>Zn(2+)</name>
        <dbReference type="ChEBI" id="CHEBI:29105"/>
        <note>catalytic</note>
    </ligand>
</feature>
<keyword evidence="7" id="KW-0690">Ribosome biogenesis</keyword>
<dbReference type="Gene3D" id="3.40.390.30">
    <property type="entry name" value="Metalloproteases ('zincins'), catalytic domain"/>
    <property type="match status" value="1"/>
</dbReference>
<dbReference type="PANTHER" id="PTHR46986">
    <property type="entry name" value="ENDORIBONUCLEASE YBEY, CHLOROPLASTIC"/>
    <property type="match status" value="1"/>
</dbReference>
<dbReference type="Pfam" id="PF02130">
    <property type="entry name" value="YbeY"/>
    <property type="match status" value="1"/>
</dbReference>
<dbReference type="PROSITE" id="PS01306">
    <property type="entry name" value="UPF0054"/>
    <property type="match status" value="1"/>
</dbReference>
<dbReference type="AlphaFoldDB" id="A0A516SMI5"/>
<evidence type="ECO:0000256" key="2">
    <source>
        <dbReference type="ARBA" id="ARBA00022722"/>
    </source>
</evidence>
<comment type="cofactor">
    <cofactor evidence="7">
        <name>Zn(2+)</name>
        <dbReference type="ChEBI" id="CHEBI:29105"/>
    </cofactor>
    <text evidence="7">Binds 1 zinc ion.</text>
</comment>
<comment type="similarity">
    <text evidence="1 7">Belongs to the endoribonuclease YbeY family.</text>
</comment>
<keyword evidence="9" id="KW-1185">Reference proteome</keyword>
<dbReference type="Proteomes" id="UP000317550">
    <property type="component" value="Chromosome"/>
</dbReference>
<keyword evidence="7" id="KW-0963">Cytoplasm</keyword>
<evidence type="ECO:0000256" key="7">
    <source>
        <dbReference type="HAMAP-Rule" id="MF_00009"/>
    </source>
</evidence>
<evidence type="ECO:0000256" key="4">
    <source>
        <dbReference type="ARBA" id="ARBA00022759"/>
    </source>
</evidence>
<keyword evidence="3 7" id="KW-0479">Metal-binding</keyword>
<comment type="subcellular location">
    <subcellularLocation>
        <location evidence="7">Cytoplasm</location>
    </subcellularLocation>
</comment>
<proteinExistence type="inferred from homology"/>
<keyword evidence="6 7" id="KW-0862">Zinc</keyword>
<dbReference type="InterPro" id="IPR002036">
    <property type="entry name" value="YbeY"/>
</dbReference>
<dbReference type="PANTHER" id="PTHR46986:SF1">
    <property type="entry name" value="ENDORIBONUCLEASE YBEY, CHLOROPLASTIC"/>
    <property type="match status" value="1"/>
</dbReference>
<evidence type="ECO:0000313" key="9">
    <source>
        <dbReference type="Proteomes" id="UP000317550"/>
    </source>
</evidence>
<dbReference type="HAMAP" id="MF_00009">
    <property type="entry name" value="Endoribonucl_YbeY"/>
    <property type="match status" value="1"/>
</dbReference>
<feature type="binding site" evidence="7">
    <location>
        <position position="222"/>
    </location>
    <ligand>
        <name>Zn(2+)</name>
        <dbReference type="ChEBI" id="CHEBI:29105"/>
        <note>catalytic</note>
    </ligand>
</feature>
<sequence length="264" mass="28367">MQANGKHLMNKVEIYAVDAAGKRKRVKADALCIVLADGSELQILLDGDDTLLIGTPSDDDAPARLLLRPGAANAVRIAVERDEVEPAEDLLAEAEMADLHAFPAGEVDIAVQYAVRPKGTPNKKALRGWAEVALEPGVAASVTVRVVDEEEGRLLNRDYRGKDAATNVLSFAFNEGDPMPGMDDVVMGDLVLCAPVVAREAQEQGKSLEAHWAHLVVHGVLHLQGYDHQDEHEAEAMETLETAILQGLGYPDPYLLEKGAPDAA</sequence>
<evidence type="ECO:0000256" key="3">
    <source>
        <dbReference type="ARBA" id="ARBA00022723"/>
    </source>
</evidence>
<dbReference type="GO" id="GO:0005737">
    <property type="term" value="C:cytoplasm"/>
    <property type="evidence" value="ECO:0007669"/>
    <property type="project" value="UniProtKB-SubCell"/>
</dbReference>
<dbReference type="GO" id="GO:0006364">
    <property type="term" value="P:rRNA processing"/>
    <property type="evidence" value="ECO:0007669"/>
    <property type="project" value="UniProtKB-UniRule"/>
</dbReference>
<dbReference type="InterPro" id="IPR020549">
    <property type="entry name" value="YbeY_CS"/>
</dbReference>
<dbReference type="GO" id="GO:0008270">
    <property type="term" value="F:zinc ion binding"/>
    <property type="evidence" value="ECO:0007669"/>
    <property type="project" value="UniProtKB-UniRule"/>
</dbReference>
<reference evidence="9" key="1">
    <citation type="submission" date="2019-07" db="EMBL/GenBank/DDBJ databases">
        <title>Chitinimonas sp. nov., isolated from Ny-Alesund, arctica soil.</title>
        <authorList>
            <person name="Xu Q."/>
            <person name="Peng F."/>
        </authorList>
    </citation>
    <scope>NUCLEOTIDE SEQUENCE [LARGE SCALE GENOMIC DNA]</scope>
    <source>
        <strain evidence="9">R3-44</strain>
    </source>
</reference>
<gene>
    <name evidence="7 8" type="primary">ybeY</name>
    <name evidence="8" type="ORF">FNU76_09600</name>
</gene>
<dbReference type="InterPro" id="IPR023091">
    <property type="entry name" value="MetalPrtase_cat_dom_sf_prd"/>
</dbReference>
<dbReference type="KEGG" id="cari:FNU76_09600"/>
<dbReference type="GO" id="GO:0004222">
    <property type="term" value="F:metalloendopeptidase activity"/>
    <property type="evidence" value="ECO:0007669"/>
    <property type="project" value="InterPro"/>
</dbReference>
<dbReference type="OrthoDB" id="9807740at2"/>
<evidence type="ECO:0000256" key="6">
    <source>
        <dbReference type="ARBA" id="ARBA00022833"/>
    </source>
</evidence>
<keyword evidence="5 7" id="KW-0378">Hydrolase</keyword>
<dbReference type="GO" id="GO:0004521">
    <property type="term" value="F:RNA endonuclease activity"/>
    <property type="evidence" value="ECO:0007669"/>
    <property type="project" value="UniProtKB-UniRule"/>
</dbReference>
<evidence type="ECO:0000256" key="5">
    <source>
        <dbReference type="ARBA" id="ARBA00022801"/>
    </source>
</evidence>
<evidence type="ECO:0000256" key="1">
    <source>
        <dbReference type="ARBA" id="ARBA00010875"/>
    </source>
</evidence>
<dbReference type="EC" id="3.1.-.-" evidence="7"/>
<name>A0A516SMI5_9NEIS</name>
<keyword evidence="7" id="KW-0698">rRNA processing</keyword>
<organism evidence="8 9">
    <name type="scientific">Chitinimonas arctica</name>
    <dbReference type="NCBI Taxonomy" id="2594795"/>
    <lineage>
        <taxon>Bacteria</taxon>
        <taxon>Pseudomonadati</taxon>
        <taxon>Pseudomonadota</taxon>
        <taxon>Betaproteobacteria</taxon>
        <taxon>Neisseriales</taxon>
        <taxon>Chitinibacteraceae</taxon>
        <taxon>Chitinimonas</taxon>
    </lineage>
</organism>
<dbReference type="NCBIfam" id="TIGR00043">
    <property type="entry name" value="rRNA maturation RNase YbeY"/>
    <property type="match status" value="1"/>
</dbReference>
<dbReference type="EMBL" id="CP041730">
    <property type="protein sequence ID" value="QDQ29258.1"/>
    <property type="molecule type" value="Genomic_DNA"/>
</dbReference>
<keyword evidence="2 7" id="KW-0540">Nuclease</keyword>
<evidence type="ECO:0000313" key="8">
    <source>
        <dbReference type="EMBL" id="QDQ29258.1"/>
    </source>
</evidence>
<comment type="function">
    <text evidence="7">Single strand-specific metallo-endoribonuclease involved in late-stage 70S ribosome quality control and in maturation of the 3' terminus of the 16S rRNA.</text>
</comment>
<feature type="binding site" evidence="7">
    <location>
        <position position="218"/>
    </location>
    <ligand>
        <name>Zn(2+)</name>
        <dbReference type="ChEBI" id="CHEBI:29105"/>
        <note>catalytic</note>
    </ligand>
</feature>
<dbReference type="SUPFAM" id="SSF55486">
    <property type="entry name" value="Metalloproteases ('zincins'), catalytic domain"/>
    <property type="match status" value="1"/>
</dbReference>